<dbReference type="GO" id="GO:0070497">
    <property type="term" value="F:6-carboxytetrahydropterin synthase activity"/>
    <property type="evidence" value="ECO:0007669"/>
    <property type="project" value="UniProtKB-EC"/>
</dbReference>
<accession>A0ABW3FZT0</accession>
<evidence type="ECO:0000256" key="3">
    <source>
        <dbReference type="ARBA" id="ARBA00018141"/>
    </source>
</evidence>
<dbReference type="PIRSF" id="PIRSF006113">
    <property type="entry name" value="PTP_synth"/>
    <property type="match status" value="1"/>
</dbReference>
<dbReference type="EC" id="4.-.-.-" evidence="8"/>
<evidence type="ECO:0000256" key="5">
    <source>
        <dbReference type="ARBA" id="ARBA00022833"/>
    </source>
</evidence>
<reference evidence="10" key="1">
    <citation type="journal article" date="2019" name="Int. J. Syst. Evol. Microbiol.">
        <title>The Global Catalogue of Microorganisms (GCM) 10K type strain sequencing project: providing services to taxonomists for standard genome sequencing and annotation.</title>
        <authorList>
            <consortium name="The Broad Institute Genomics Platform"/>
            <consortium name="The Broad Institute Genome Sequencing Center for Infectious Disease"/>
            <person name="Wu L."/>
            <person name="Ma J."/>
        </authorList>
    </citation>
    <scope>NUCLEOTIDE SEQUENCE [LARGE SCALE GENOMIC DNA]</scope>
    <source>
        <strain evidence="10">CCUG 56401</strain>
    </source>
</reference>
<dbReference type="EMBL" id="JBHTIW010000029">
    <property type="protein sequence ID" value="MFD0923163.1"/>
    <property type="molecule type" value="Genomic_DNA"/>
</dbReference>
<keyword evidence="8" id="KW-0671">Queuosine biosynthesis</keyword>
<dbReference type="Proteomes" id="UP001597018">
    <property type="component" value="Unassembled WGS sequence"/>
</dbReference>
<evidence type="ECO:0000313" key="10">
    <source>
        <dbReference type="Proteomes" id="UP001597018"/>
    </source>
</evidence>
<organism evidence="9 10">
    <name type="scientific">Saccharopolyspora rosea</name>
    <dbReference type="NCBI Taxonomy" id="524884"/>
    <lineage>
        <taxon>Bacteria</taxon>
        <taxon>Bacillati</taxon>
        <taxon>Actinomycetota</taxon>
        <taxon>Actinomycetes</taxon>
        <taxon>Pseudonocardiales</taxon>
        <taxon>Pseudonocardiaceae</taxon>
        <taxon>Saccharopolyspora</taxon>
    </lineage>
</organism>
<dbReference type="SUPFAM" id="SSF55620">
    <property type="entry name" value="Tetrahydrobiopterin biosynthesis enzymes-like"/>
    <property type="match status" value="1"/>
</dbReference>
<name>A0ABW3FZT0_9PSEU</name>
<keyword evidence="10" id="KW-1185">Reference proteome</keyword>
<proteinExistence type="inferred from homology"/>
<dbReference type="NCBIfam" id="TIGR03367">
    <property type="entry name" value="queuosine_QueD"/>
    <property type="match status" value="1"/>
</dbReference>
<evidence type="ECO:0000256" key="4">
    <source>
        <dbReference type="ARBA" id="ARBA00022723"/>
    </source>
</evidence>
<keyword evidence="4 8" id="KW-0479">Metal-binding</keyword>
<sequence>MEIFREFTFEAAHHLPNVPEGHKCSRLHGHSYRIRVHVAGDVDPDDGWLMDFGDLKAAFQPLHDQLDHHYLNEVEGLKNPTSENLARWIWERLADSLPRLSAVQVRETCTSGCIYRGGTA</sequence>
<comment type="catalytic activity">
    <reaction evidence="7 8">
        <text>7,8-dihydroneopterin 3'-triphosphate + H2O = 6-carboxy-5,6,7,8-tetrahydropterin + triphosphate + acetaldehyde + 2 H(+)</text>
        <dbReference type="Rhea" id="RHEA:27966"/>
        <dbReference type="ChEBI" id="CHEBI:15343"/>
        <dbReference type="ChEBI" id="CHEBI:15377"/>
        <dbReference type="ChEBI" id="CHEBI:15378"/>
        <dbReference type="ChEBI" id="CHEBI:18036"/>
        <dbReference type="ChEBI" id="CHEBI:58462"/>
        <dbReference type="ChEBI" id="CHEBI:61032"/>
        <dbReference type="EC" id="4.1.2.50"/>
    </reaction>
</comment>
<dbReference type="InterPro" id="IPR007115">
    <property type="entry name" value="6-PTP_synth/QueD"/>
</dbReference>
<evidence type="ECO:0000256" key="6">
    <source>
        <dbReference type="ARBA" id="ARBA00023239"/>
    </source>
</evidence>
<comment type="caution">
    <text evidence="9">The sequence shown here is derived from an EMBL/GenBank/DDBJ whole genome shotgun (WGS) entry which is preliminary data.</text>
</comment>
<dbReference type="Gene3D" id="3.30.479.10">
    <property type="entry name" value="6-pyruvoyl tetrahydropterin synthase/QueD"/>
    <property type="match status" value="1"/>
</dbReference>
<keyword evidence="5 8" id="KW-0862">Zinc</keyword>
<comment type="similarity">
    <text evidence="2 8">Belongs to the PTPS family. QueD subfamily.</text>
</comment>
<evidence type="ECO:0000256" key="7">
    <source>
        <dbReference type="ARBA" id="ARBA00048807"/>
    </source>
</evidence>
<keyword evidence="6 8" id="KW-0456">Lyase</keyword>
<evidence type="ECO:0000256" key="2">
    <source>
        <dbReference type="ARBA" id="ARBA00008900"/>
    </source>
</evidence>
<dbReference type="InterPro" id="IPR038418">
    <property type="entry name" value="6-PTP_synth/QueD_sf"/>
</dbReference>
<dbReference type="RefSeq" id="WP_345601108.1">
    <property type="nucleotide sequence ID" value="NZ_BAABLT010000028.1"/>
</dbReference>
<evidence type="ECO:0000313" key="9">
    <source>
        <dbReference type="EMBL" id="MFD0923163.1"/>
    </source>
</evidence>
<dbReference type="PANTHER" id="PTHR12589:SF7">
    <property type="entry name" value="6-PYRUVOYL TETRAHYDROBIOPTERIN SYNTHASE"/>
    <property type="match status" value="1"/>
</dbReference>
<evidence type="ECO:0000256" key="8">
    <source>
        <dbReference type="PIRNR" id="PIRNR006113"/>
    </source>
</evidence>
<protein>
    <recommendedName>
        <fullName evidence="3 8">6-carboxy-5,6,7,8-tetrahydropterin synthase</fullName>
        <ecNumber evidence="8">4.-.-.-</ecNumber>
    </recommendedName>
</protein>
<dbReference type="Pfam" id="PF01242">
    <property type="entry name" value="PTPS"/>
    <property type="match status" value="1"/>
</dbReference>
<evidence type="ECO:0000256" key="1">
    <source>
        <dbReference type="ARBA" id="ARBA00005061"/>
    </source>
</evidence>
<dbReference type="PANTHER" id="PTHR12589">
    <property type="entry name" value="PYRUVOYL TETRAHYDROBIOPTERIN SYNTHASE"/>
    <property type="match status" value="1"/>
</dbReference>
<comment type="cofactor">
    <cofactor evidence="8">
        <name>Zn(2+)</name>
        <dbReference type="ChEBI" id="CHEBI:29105"/>
    </cofactor>
    <text evidence="8">Binds 1 zinc ion per subunit.</text>
</comment>
<comment type="pathway">
    <text evidence="1 8">Purine metabolism; 7-cyano-7-deazaguanine biosynthesis.</text>
</comment>
<gene>
    <name evidence="9" type="primary">queD</name>
    <name evidence="9" type="ORF">ACFQ16_25750</name>
</gene>